<dbReference type="InterPro" id="IPR028978">
    <property type="entry name" value="Chorismate_lyase_/UTRA_dom_sf"/>
</dbReference>
<dbReference type="EMBL" id="MH049497">
    <property type="protein sequence ID" value="AZP89507.1"/>
    <property type="molecule type" value="Genomic_DNA"/>
</dbReference>
<dbReference type="Gene3D" id="3.40.1410.10">
    <property type="entry name" value="Chorismate lyase-like"/>
    <property type="match status" value="1"/>
</dbReference>
<proteinExistence type="predicted"/>
<name>A0A3Q9DI77_9CHRO</name>
<evidence type="ECO:0000313" key="1">
    <source>
        <dbReference type="EMBL" id="AZP89507.1"/>
    </source>
</evidence>
<protein>
    <submittedName>
        <fullName evidence="1">4-hydroxybenzoate synthetase</fullName>
    </submittedName>
</protein>
<dbReference type="SUPFAM" id="SSF64288">
    <property type="entry name" value="Chorismate lyase-like"/>
    <property type="match status" value="1"/>
</dbReference>
<dbReference type="InterPro" id="IPR002800">
    <property type="entry name" value="Rv2949c-like"/>
</dbReference>
<organism evidence="1">
    <name type="scientific">Microcystis sp. PCC 9810</name>
    <dbReference type="NCBI Taxonomy" id="2497713"/>
    <lineage>
        <taxon>Bacteria</taxon>
        <taxon>Bacillati</taxon>
        <taxon>Cyanobacteriota</taxon>
        <taxon>Cyanophyceae</taxon>
        <taxon>Oscillatoriophycideae</taxon>
        <taxon>Chroococcales</taxon>
        <taxon>Microcystaceae</taxon>
        <taxon>Microcystis</taxon>
    </lineage>
</organism>
<sequence length="190" mass="22055">MMPAKPANRCKIELLKNSFSKTPLNLSELSTLQRIILITDGTLTDILEIYLLEKMSIVKLSEEAVYLEEDLPVLDIEKGSKIIKRKIFLRSTVSQKKLIYAESIIVIDRLDTKFQDELIKSGKPIGKLWLENRMETFKEIVDLSQERGGDLAEDFQISPEEKLFSRTYRVFSQKQPIMMITEKFPESYFV</sequence>
<gene>
    <name evidence="1" type="primary">agdH</name>
</gene>
<dbReference type="Pfam" id="PF01947">
    <property type="entry name" value="Rv2949c-like"/>
    <property type="match status" value="1"/>
</dbReference>
<reference evidence="1" key="1">
    <citation type="journal article" date="2018" name="ACS Chem. Biol.">
        <title>A Unique Biosynthetic Pathway in Bloom-Forming Cyanobacterial Genus Microcystis Jointly Assembles Cytotoxic Aeruginoguanidines and Microguanidines.</title>
        <authorList>
            <person name="Pancrace C."/>
            <person name="Ishida K."/>
            <person name="Briand E."/>
            <person name="Gatte Pichi D."/>
            <person name="Weiz A.R."/>
            <person name="Guljamow A."/>
            <person name="Scalvenzi T."/>
            <person name="Sassoon N."/>
            <person name="Hertweck C."/>
            <person name="Dittmann E."/>
            <person name="Gugger M."/>
        </authorList>
    </citation>
    <scope>NUCLEOTIDE SEQUENCE</scope>
    <source>
        <strain evidence="1">PCC 9810</strain>
    </source>
</reference>
<dbReference type="AlphaFoldDB" id="A0A3Q9DI77"/>
<accession>A0A3Q9DI77</accession>